<evidence type="ECO:0000313" key="8">
    <source>
        <dbReference type="Proteomes" id="UP000198668"/>
    </source>
</evidence>
<dbReference type="InterPro" id="IPR048771">
    <property type="entry name" value="SOGP_2nd"/>
</dbReference>
<name>A0A1I3AV04_9LACT</name>
<proteinExistence type="predicted"/>
<dbReference type="PANTHER" id="PTHR37469">
    <property type="entry name" value="CELLOBIONIC ACID PHOSPHORYLASE-RELATED"/>
    <property type="match status" value="1"/>
</dbReference>
<dbReference type="AlphaFoldDB" id="A0A1I3AV04"/>
<dbReference type="InterPro" id="IPR048773">
    <property type="entry name" value="SOGP_C"/>
</dbReference>
<organism evidence="7 8">
    <name type="scientific">Pisciglobus halotolerans</name>
    <dbReference type="NCBI Taxonomy" id="745365"/>
    <lineage>
        <taxon>Bacteria</taxon>
        <taxon>Bacillati</taxon>
        <taxon>Bacillota</taxon>
        <taxon>Bacilli</taxon>
        <taxon>Lactobacillales</taxon>
        <taxon>Carnobacteriaceae</taxon>
    </lineage>
</organism>
<dbReference type="Pfam" id="PF17167">
    <property type="entry name" value="Glyco_hydro_94"/>
    <property type="match status" value="1"/>
</dbReference>
<evidence type="ECO:0000256" key="1">
    <source>
        <dbReference type="ARBA" id="ARBA00022676"/>
    </source>
</evidence>
<dbReference type="GO" id="GO:0016757">
    <property type="term" value="F:glycosyltransferase activity"/>
    <property type="evidence" value="ECO:0007669"/>
    <property type="project" value="UniProtKB-KW"/>
</dbReference>
<keyword evidence="1" id="KW-0328">Glycosyltransferase</keyword>
<dbReference type="GO" id="GO:0005975">
    <property type="term" value="P:carbohydrate metabolic process"/>
    <property type="evidence" value="ECO:0007669"/>
    <property type="project" value="InterPro"/>
</dbReference>
<evidence type="ECO:0000259" key="5">
    <source>
        <dbReference type="Pfam" id="PF21270"/>
    </source>
</evidence>
<evidence type="ECO:0000256" key="2">
    <source>
        <dbReference type="ARBA" id="ARBA00022679"/>
    </source>
</evidence>
<evidence type="ECO:0000259" key="6">
    <source>
        <dbReference type="Pfam" id="PF21958"/>
    </source>
</evidence>
<sequence>MQKIKNNRESLIPLSANGLTFTFMQTGDLFEISKEGMMLNQVNGNPIDGSMNNVYLRLYTKNGKIIYHPMVGIHSGSAFFVGEKQAKWAGTFEGVDYTVFFALSEQNSWFWKVELSGQGREVDVIYGQDIGLAEKGTIQSNEAYVAQYVDHNVFEDDRRGFVVCSRQNQPQGEKFPYLQQGSLTKAVGFSTDGFQFFKPSYKTKNEPEVLTKAQLANEIYQYEFDYTALQSEKTVLEGTKEVLFYSFYKESHPEEIISLEFQKTILQSWKEIKEEEKMRPVQAYQIKETIGEPLAGKSLTEEKINQLYPKRLQEEYSEDKLLSFFTPAYEHVVLKEKEEQLERPHGQILFTGHHLTVNENVMSTTSWMYGIFNAQLVLGNTNMNKWLTNARNPLNIQKVSGQRIYVALNGHYRLLTMPSLFEIGFNFAKWVYETDEDTFTVINYTSSDQAAVHLIVEALSKKKYRFFVTNQVVLNNEEYQTAIQVKQDGNMLAFSADKTASVAFHYPALVYHLKIKGTSMALTDETAFIKGIDPGSASMAVLALDETDRFELIIQGSLNGESFQEKEETLKTEKAAFKQFFEETMNHFNLSLPNRSDAFLEKLNIITWWYTQNMFVHYLVPHGLEQYGGAAWGTRDVSQGPAEYFMAMQEFSSVRAILKTLYSHQHIENGNWPQWFMFDKYSAMQADESHGDIIVWPLKLLGDYLTATNDNSLLEEKVPYMKGMTGEFTKEKYTLFDHVEKEIAYIQAHFLPGTFLSSYGDGDWDDTLQPNDAALKKRMASSWTIELTYQTLKQFEKGIAVSYPKVAHEAQQLAEAIKKDYQKYILTDEVVPGFIRMEGKDKVEKVIHPEDQVTGIQYRLLPMIRGMISELFTEQQTEQHYQLIKKELQFPDGVRLMNRPAAYHGGVSRNFKRAEQSANFGREIGLQYVHAHIRFLEAMAKIGKADEIWKGLEVINPINIQTAVPTAMRRQSNAYFSSSDGAFKTRYAAQENFDRLKTQEVPVKGGWRIYSSGPGIYLSQLIMNVLGIKIDKEELFIDPVLSKEADGICFDFSYGDYPIQYVYHVSNEVRNEVQINGQLVKGKRQNHPYRQGGLLLKKEDVLQVLNEKQNIMHIFFKENK</sequence>
<dbReference type="InterPro" id="IPR053831">
    <property type="entry name" value="SOGP_N"/>
</dbReference>
<feature type="domain" description="Glycosyl hydrolase 94 catalytic" evidence="3">
    <location>
        <begin position="694"/>
        <end position="964"/>
    </location>
</feature>
<protein>
    <submittedName>
        <fullName evidence="7">Putative lysine transport system substrate-binding protein</fullName>
    </submittedName>
</protein>
<dbReference type="Proteomes" id="UP000198668">
    <property type="component" value="Unassembled WGS sequence"/>
</dbReference>
<dbReference type="Pfam" id="PF21250">
    <property type="entry name" value="SOGP_2nd"/>
    <property type="match status" value="1"/>
</dbReference>
<dbReference type="EMBL" id="FOQE01000002">
    <property type="protein sequence ID" value="SFH53780.1"/>
    <property type="molecule type" value="Genomic_DNA"/>
</dbReference>
<dbReference type="Gene3D" id="1.50.10.10">
    <property type="match status" value="1"/>
</dbReference>
<dbReference type="OrthoDB" id="9769991at2"/>
<dbReference type="SUPFAM" id="SSF48208">
    <property type="entry name" value="Six-hairpin glycosidases"/>
    <property type="match status" value="1"/>
</dbReference>
<feature type="domain" description="Glycoside phosphorylase C-terminal" evidence="5">
    <location>
        <begin position="1027"/>
        <end position="1115"/>
    </location>
</feature>
<feature type="domain" description="Glycoside phosphorylase super sandwich" evidence="4">
    <location>
        <begin position="308"/>
        <end position="556"/>
    </location>
</feature>
<dbReference type="Pfam" id="PF21270">
    <property type="entry name" value="SOGP_4th"/>
    <property type="match status" value="1"/>
</dbReference>
<dbReference type="InterPro" id="IPR008928">
    <property type="entry name" value="6-hairpin_glycosidase_sf"/>
</dbReference>
<dbReference type="RefSeq" id="WP_092090800.1">
    <property type="nucleotide sequence ID" value="NZ_FOQE01000002.1"/>
</dbReference>
<evidence type="ECO:0000259" key="3">
    <source>
        <dbReference type="Pfam" id="PF17167"/>
    </source>
</evidence>
<feature type="domain" description="SOGP N-terminal" evidence="6">
    <location>
        <begin position="22"/>
        <end position="245"/>
    </location>
</feature>
<evidence type="ECO:0000313" key="7">
    <source>
        <dbReference type="EMBL" id="SFH53780.1"/>
    </source>
</evidence>
<keyword evidence="8" id="KW-1185">Reference proteome</keyword>
<dbReference type="InterPro" id="IPR033432">
    <property type="entry name" value="GH94_catalytic"/>
</dbReference>
<reference evidence="7 8" key="1">
    <citation type="submission" date="2016-10" db="EMBL/GenBank/DDBJ databases">
        <authorList>
            <person name="de Groot N.N."/>
        </authorList>
    </citation>
    <scope>NUCLEOTIDE SEQUENCE [LARGE SCALE GENOMIC DNA]</scope>
    <source>
        <strain evidence="7 8">DSM 27630</strain>
    </source>
</reference>
<keyword evidence="2" id="KW-0808">Transferase</keyword>
<dbReference type="InterPro" id="IPR012341">
    <property type="entry name" value="6hp_glycosidase-like_sf"/>
</dbReference>
<dbReference type="PANTHER" id="PTHR37469:SF2">
    <property type="entry name" value="CELLOBIONIC ACID PHOSPHORYLASE"/>
    <property type="match status" value="1"/>
</dbReference>
<dbReference type="Pfam" id="PF21958">
    <property type="entry name" value="SOGP_N"/>
    <property type="match status" value="1"/>
</dbReference>
<gene>
    <name evidence="7" type="ORF">SAMN04489868_10215</name>
</gene>
<evidence type="ECO:0000259" key="4">
    <source>
        <dbReference type="Pfam" id="PF21250"/>
    </source>
</evidence>
<dbReference type="InterPro" id="IPR052047">
    <property type="entry name" value="GH94_Enzymes"/>
</dbReference>
<accession>A0A1I3AV04</accession>